<gene>
    <name evidence="1" type="ORF">ENC19_24960</name>
</gene>
<keyword evidence="2" id="KW-1185">Reference proteome</keyword>
<sequence length="274" mass="29208">MDSTSDDASVHRALRVDVPDLGDVMPPVLDLTVADRRLWTAATNDYDEAALAAVRATVGTRALWRSWRFAAATGSSATRVYVLEADDPEIATAAVRAALTETGPDATLVIGVATDDPAPPAAGAALASSALLWALDATEPVRVAQVFDGVDRDAGPYFHEWHPRLAEDERAAVLGFLDGGRTFVITPQTQQDVLDPQRGRAVPMNYRTDGSWVWTDTVAYYLREHGVAPDGQLLAHVRAAGFVAAEPNLVDLHRALSCLFVPGDVDPASDVVAA</sequence>
<dbReference type="AlphaFoldDB" id="A0A6M1LBL8"/>
<protein>
    <submittedName>
        <fullName evidence="1">Uncharacterized protein</fullName>
    </submittedName>
</protein>
<evidence type="ECO:0000313" key="1">
    <source>
        <dbReference type="EMBL" id="NGM15652.1"/>
    </source>
</evidence>
<dbReference type="EMBL" id="SAIY01000010">
    <property type="protein sequence ID" value="NGM15652.1"/>
    <property type="molecule type" value="Genomic_DNA"/>
</dbReference>
<evidence type="ECO:0000313" key="2">
    <source>
        <dbReference type="Proteomes" id="UP000478148"/>
    </source>
</evidence>
<comment type="caution">
    <text evidence="1">The sequence shown here is derived from an EMBL/GenBank/DDBJ whole genome shotgun (WGS) entry which is preliminary data.</text>
</comment>
<dbReference type="RefSeq" id="WP_164449494.1">
    <property type="nucleotide sequence ID" value="NZ_SAIY01000010.1"/>
</dbReference>
<organism evidence="1 2">
    <name type="scientific">Verrucosispora sioxanthis</name>
    <dbReference type="NCBI Taxonomy" id="2499994"/>
    <lineage>
        <taxon>Bacteria</taxon>
        <taxon>Bacillati</taxon>
        <taxon>Actinomycetota</taxon>
        <taxon>Actinomycetes</taxon>
        <taxon>Micromonosporales</taxon>
        <taxon>Micromonosporaceae</taxon>
        <taxon>Micromonospora</taxon>
    </lineage>
</organism>
<dbReference type="Proteomes" id="UP000478148">
    <property type="component" value="Unassembled WGS sequence"/>
</dbReference>
<name>A0A6M1LBL8_9ACTN</name>
<accession>A0A6M1LBL8</accession>
<reference evidence="1 2" key="1">
    <citation type="submission" date="2020-02" db="EMBL/GenBank/DDBJ databases">
        <title>Draft Genome Sequence of Verrucosispora sp. Strain CWR15, Isolated from Gulf of Mexico Sponge.</title>
        <authorList>
            <person name="Kennedy S.J."/>
            <person name="Cella E."/>
            <person name="Azarian T."/>
            <person name="Baker B.J."/>
            <person name="Shaw L.N."/>
        </authorList>
    </citation>
    <scope>NUCLEOTIDE SEQUENCE [LARGE SCALE GENOMIC DNA]</scope>
    <source>
        <strain evidence="1 2">CWR15</strain>
    </source>
</reference>
<proteinExistence type="predicted"/>